<organism evidence="3 4">
    <name type="scientific">Thomasclavelia ramosa DSM 1402</name>
    <dbReference type="NCBI Taxonomy" id="445974"/>
    <lineage>
        <taxon>Bacteria</taxon>
        <taxon>Bacillati</taxon>
        <taxon>Bacillota</taxon>
        <taxon>Erysipelotrichia</taxon>
        <taxon>Erysipelotrichales</taxon>
        <taxon>Coprobacillaceae</taxon>
        <taxon>Thomasclavelia</taxon>
    </lineage>
</organism>
<comment type="caution">
    <text evidence="3">The sequence shown here is derived from an EMBL/GenBank/DDBJ whole genome shotgun (WGS) entry which is preliminary data.</text>
</comment>
<feature type="transmembrane region" description="Helical" evidence="1">
    <location>
        <begin position="233"/>
        <end position="254"/>
    </location>
</feature>
<dbReference type="PANTHER" id="PTHR48090">
    <property type="entry name" value="UNDECAPRENYL-PHOSPHATE 4-DEOXY-4-FORMAMIDO-L-ARABINOSE TRANSFERASE-RELATED"/>
    <property type="match status" value="1"/>
</dbReference>
<dbReference type="HOGENOM" id="CLU_033536_0_1_9"/>
<dbReference type="GO" id="GO:0016757">
    <property type="term" value="F:glycosyltransferase activity"/>
    <property type="evidence" value="ECO:0007669"/>
    <property type="project" value="UniProtKB-KW"/>
</dbReference>
<dbReference type="CDD" id="cd04187">
    <property type="entry name" value="DPM1_like_bac"/>
    <property type="match status" value="1"/>
</dbReference>
<reference evidence="3" key="2">
    <citation type="submission" date="2014-06" db="EMBL/GenBank/DDBJ databases">
        <title>Draft genome sequence of Clostridium ramosum(DSM 1402).</title>
        <authorList>
            <person name="Sudarsanam P."/>
            <person name="Ley R."/>
            <person name="Guruge J."/>
            <person name="Turnbaugh P.J."/>
            <person name="Mahowald M."/>
            <person name="Liep D."/>
            <person name="Gordon J."/>
        </authorList>
    </citation>
    <scope>NUCLEOTIDE SEQUENCE</scope>
    <source>
        <strain evidence="3">DSM 1402</strain>
    </source>
</reference>
<dbReference type="InterPro" id="IPR001173">
    <property type="entry name" value="Glyco_trans_2-like"/>
</dbReference>
<proteinExistence type="predicted"/>
<dbReference type="PANTHER" id="PTHR48090:SF8">
    <property type="entry name" value="GLYCOSYLTRANSFERASE CSBB-RELATED"/>
    <property type="match status" value="1"/>
</dbReference>
<dbReference type="GO" id="GO:0005886">
    <property type="term" value="C:plasma membrane"/>
    <property type="evidence" value="ECO:0007669"/>
    <property type="project" value="TreeGrafter"/>
</dbReference>
<dbReference type="EMBL" id="ABFX02000003">
    <property type="protein sequence ID" value="EDS19541.1"/>
    <property type="molecule type" value="Genomic_DNA"/>
</dbReference>
<evidence type="ECO:0000313" key="3">
    <source>
        <dbReference type="EMBL" id="EDS19541.1"/>
    </source>
</evidence>
<gene>
    <name evidence="3" type="ORF">CLORAM_00416</name>
</gene>
<dbReference type="EC" id="2.4.-.-" evidence="3"/>
<dbReference type="eggNOG" id="COG0463">
    <property type="taxonomic scope" value="Bacteria"/>
</dbReference>
<sequence>MNMDKISVIVPCYNEEEVLPLFHKEVTKELETIENIDYEILFIDDGSHDHTIDLLKMICAKDHHCDYYSFSRNFGKEAAMFAGLEKSTGDYCVIMDADLQHPPKLLAPMYQAVSQEGYDCCAGKRMDREGEGRLRNFLSKSFYKVMQKLSKLDMSDGAGDFRMMSRLMVDSILEIREYNRYMKGLFSYVGFETKWLPFNNVERAAGSTKWNFKSLFSYALEGIFSFSTAPLKIAGIFGVILFVGSIILSLYTAISTLMFGNSVGGYTTIVCLILFLSGTQMLLIAILGEYVSKDYMENKARPIYIVKDTNRRKRYN</sequence>
<accession>B0N155</accession>
<dbReference type="InterPro" id="IPR029044">
    <property type="entry name" value="Nucleotide-diphossugar_trans"/>
</dbReference>
<reference evidence="3" key="1">
    <citation type="submission" date="2007-11" db="EMBL/GenBank/DDBJ databases">
        <authorList>
            <person name="Fulton L."/>
            <person name="Clifton S."/>
            <person name="Fulton B."/>
            <person name="Xu J."/>
            <person name="Minx P."/>
            <person name="Pepin K.H."/>
            <person name="Johnson M."/>
            <person name="Thiruvilangam P."/>
            <person name="Bhonagiri V."/>
            <person name="Nash W.E."/>
            <person name="Mardis E.R."/>
            <person name="Wilson R.K."/>
        </authorList>
    </citation>
    <scope>NUCLEOTIDE SEQUENCE [LARGE SCALE GENOMIC DNA]</scope>
    <source>
        <strain evidence="3">DSM 1402</strain>
    </source>
</reference>
<feature type="domain" description="Glycosyltransferase 2-like" evidence="2">
    <location>
        <begin position="7"/>
        <end position="170"/>
    </location>
</feature>
<dbReference type="AlphaFoldDB" id="B0N155"/>
<evidence type="ECO:0000256" key="1">
    <source>
        <dbReference type="SAM" id="Phobius"/>
    </source>
</evidence>
<keyword evidence="1" id="KW-0812">Transmembrane</keyword>
<dbReference type="InterPro" id="IPR050256">
    <property type="entry name" value="Glycosyltransferase_2"/>
</dbReference>
<keyword evidence="1" id="KW-1133">Transmembrane helix</keyword>
<evidence type="ECO:0000259" key="2">
    <source>
        <dbReference type="Pfam" id="PF00535"/>
    </source>
</evidence>
<feature type="transmembrane region" description="Helical" evidence="1">
    <location>
        <begin position="266"/>
        <end position="291"/>
    </location>
</feature>
<keyword evidence="3" id="KW-0808">Transferase</keyword>
<dbReference type="Gene3D" id="3.90.550.10">
    <property type="entry name" value="Spore Coat Polysaccharide Biosynthesis Protein SpsA, Chain A"/>
    <property type="match status" value="1"/>
</dbReference>
<keyword evidence="3" id="KW-0328">Glycosyltransferase</keyword>
<protein>
    <submittedName>
        <fullName evidence="3">Glycosyltransferase, group 2 family protein</fullName>
        <ecNumber evidence="3">2.4.-.-</ecNumber>
    </submittedName>
</protein>
<dbReference type="Pfam" id="PF00535">
    <property type="entry name" value="Glycos_transf_2"/>
    <property type="match status" value="1"/>
</dbReference>
<keyword evidence="1" id="KW-0472">Membrane</keyword>
<keyword evidence="4" id="KW-1185">Reference proteome</keyword>
<dbReference type="Proteomes" id="UP000005798">
    <property type="component" value="Unassembled WGS sequence"/>
</dbReference>
<evidence type="ECO:0000313" key="4">
    <source>
        <dbReference type="Proteomes" id="UP000005798"/>
    </source>
</evidence>
<dbReference type="SUPFAM" id="SSF53448">
    <property type="entry name" value="Nucleotide-diphospho-sugar transferases"/>
    <property type="match status" value="1"/>
</dbReference>
<name>B0N155_9FIRM</name>